<dbReference type="Proteomes" id="UP001374579">
    <property type="component" value="Unassembled WGS sequence"/>
</dbReference>
<dbReference type="InterPro" id="IPR038106">
    <property type="entry name" value="NFRKB_winged_sf"/>
</dbReference>
<dbReference type="InterPro" id="IPR057748">
    <property type="entry name" value="NFRKB_WH_2"/>
</dbReference>
<feature type="region of interest" description="Disordered" evidence="3">
    <location>
        <begin position="814"/>
        <end position="850"/>
    </location>
</feature>
<feature type="compositionally biased region" description="Polar residues" evidence="3">
    <location>
        <begin position="836"/>
        <end position="845"/>
    </location>
</feature>
<feature type="region of interest" description="Disordered" evidence="3">
    <location>
        <begin position="326"/>
        <end position="352"/>
    </location>
</feature>
<dbReference type="CDD" id="cd21865">
    <property type="entry name" value="DEUBAD_NFRKB"/>
    <property type="match status" value="1"/>
</dbReference>
<dbReference type="GO" id="GO:0031011">
    <property type="term" value="C:Ino80 complex"/>
    <property type="evidence" value="ECO:0007669"/>
    <property type="project" value="InterPro"/>
</dbReference>
<name>A0AAN9B549_9CAEN</name>
<feature type="compositionally biased region" description="Low complexity" evidence="3">
    <location>
        <begin position="1349"/>
        <end position="1364"/>
    </location>
</feature>
<dbReference type="Gene3D" id="1.10.10.2430">
    <property type="entry name" value="NFRKB winged helix-like domain"/>
    <property type="match status" value="1"/>
</dbReference>
<evidence type="ECO:0000259" key="4">
    <source>
        <dbReference type="PROSITE" id="PS51916"/>
    </source>
</evidence>
<proteinExistence type="predicted"/>
<reference evidence="5 6" key="1">
    <citation type="submission" date="2024-02" db="EMBL/GenBank/DDBJ databases">
        <title>Chromosome-scale genome assembly of the rough periwinkle Littorina saxatilis.</title>
        <authorList>
            <person name="De Jode A."/>
            <person name="Faria R."/>
            <person name="Formenti G."/>
            <person name="Sims Y."/>
            <person name="Smith T.P."/>
            <person name="Tracey A."/>
            <person name="Wood J.M.D."/>
            <person name="Zagrodzka Z.B."/>
            <person name="Johannesson K."/>
            <person name="Butlin R.K."/>
            <person name="Leder E.H."/>
        </authorList>
    </citation>
    <scope>NUCLEOTIDE SEQUENCE [LARGE SCALE GENOMIC DNA]</scope>
    <source>
        <strain evidence="5">Snail1</strain>
        <tissue evidence="5">Muscle</tissue>
    </source>
</reference>
<dbReference type="InterPro" id="IPR025220">
    <property type="entry name" value="NFRKB_WH_1"/>
</dbReference>
<dbReference type="Pfam" id="PF14465">
    <property type="entry name" value="WHD_1st_NFRKB"/>
    <property type="match status" value="1"/>
</dbReference>
<evidence type="ECO:0000256" key="1">
    <source>
        <dbReference type="ARBA" id="ARBA00004123"/>
    </source>
</evidence>
<sequence length="1364" mass="143639">MAEPPLPAMNPGGSTPAPRMERCLLGKEMIMLPEALNGQTSIFEHVMSLDMWNTVLDDEERKRLKALLPSFPEEADTETEKEETIKRLFGGENFKFGNPLQQFHQKMKDGKLSPEIARCNSLLRKFKKREYKFSQQNHCSQLLNEVLLSRERTMNMRNGLPPDVPLPFRHAPKRDSKKALKTRVNKNYNRILKEAREECNLEDTSSEEEETINPVQRSKRQLHRSLGPIPSPEPTTPSVVATFANKPSILNGDISGTDSVKRPRALSPVEITDEHYRQMLKRHKRRKVEDPGIPELDTADITLQDILSRCQASKKANKIVAATNGEAGPEVGSQATPAAKKKQRVREKGEKKLKRKVTTVKVEPAEVGEGPLSLQPTSANLDVHSDLLTHRDDDGVPDFPLPDTLPQRLTMGQADNFFSLLRDIICDFPDTKATTAKLEERVREWQESPASALNSWVHFQQNWVECVVSALKFLSGDVLGLSVENFVPFLDYKERAQQWKWIGAGRDANPQLSPLSRHWLKHRSTAPVDGLSSSQGSPPPVRTKTNFVVRPTTTAEKALYQEQEHRRFDNPHRAFTYHLHGYDSVVGPVKGVYNKENAVTKAREHNLLVSDRPAFVTILTLVRDAAARLPNGEGTRGDICELLKDSQFLAPGVTDTQINTVVSGALDRLHSEKDPCVKYDVNSKLWIYLHRSRTEEEFERIHQAQGAAAKAKKSLQRPKTSKAIKDHMSQSTTASVKAALAQNMAAAASNSGELKMDSITSLMGTSSPVGQSAKTLSEASPASQARSSKAKQAAAARSAAAAAAAAAAATAAAASTTIPAPTATPSIATPSRKASAKSQHASVSKSRTPVVSVTASAAASLLGSRAQSTGLGGVAHNGSLLAGLGKAASPLTGTKPPVVTVTKQGLTPGSKVGGNSPAARQSPIILTQDPGSRSSTPTTVTVATPPPTGKLVTLAQTSGIGSAGVVVTGTADNAMITRLVQQVAGGQQVVSVGNLPTGSLAQVTGQQRGTTLKIQGGSIVQPMVGGKPVRLSGKPLLQLGGKGGQPLSVIQTSQGQISTLSLIPQALSTTAQLTSVASKTANSTSGTSSPVTLTMVGSTPHSKAAVLASSGATTLSAQAKVVTPSQAGMVVTQLAPGISLRPAGLAGTSQAKMMAAGQAGLVPAQFIVQQAPNSSQAGAQGTPMVVSQAGKGGQQNIQVVRTVLSQQGLKPGQATILISQPALQQAAAASGSVISSAQVIHTAGASPGGPGKVTGRGSPKGKAQPVYARIITPPPGMKLTTVGPGQVQGPGGMLQTVGKLLAGLPTTVGGGGITIPSCVTMTIPSSSASPAVVVATTQSLSAGQSLLKSQPSDSSDTSNTDSQT</sequence>
<keyword evidence="2" id="KW-0539">Nucleus</keyword>
<comment type="caution">
    <text evidence="5">The sequence shown here is derived from an EMBL/GenBank/DDBJ whole genome shotgun (WGS) entry which is preliminary data.</text>
</comment>
<dbReference type="EMBL" id="JBAMIC010000013">
    <property type="protein sequence ID" value="KAK7097675.1"/>
    <property type="molecule type" value="Genomic_DNA"/>
</dbReference>
<dbReference type="InterPro" id="IPR024867">
    <property type="entry name" value="NFRKB"/>
</dbReference>
<feature type="domain" description="DEUBAD" evidence="4">
    <location>
        <begin position="33"/>
        <end position="152"/>
    </location>
</feature>
<dbReference type="PROSITE" id="PS51916">
    <property type="entry name" value="DEUBAD"/>
    <property type="match status" value="1"/>
</dbReference>
<dbReference type="PANTHER" id="PTHR13052:SF3">
    <property type="entry name" value="NUCLEAR FACTOR RELATED TO KAPPA-B-BINDING PROTEIN"/>
    <property type="match status" value="1"/>
</dbReference>
<accession>A0AAN9B549</accession>
<feature type="region of interest" description="Disordered" evidence="3">
    <location>
        <begin position="705"/>
        <end position="730"/>
    </location>
</feature>
<feature type="compositionally biased region" description="Basic residues" evidence="3">
    <location>
        <begin position="339"/>
        <end position="352"/>
    </location>
</feature>
<organism evidence="5 6">
    <name type="scientific">Littorina saxatilis</name>
    <dbReference type="NCBI Taxonomy" id="31220"/>
    <lineage>
        <taxon>Eukaryota</taxon>
        <taxon>Metazoa</taxon>
        <taxon>Spiralia</taxon>
        <taxon>Lophotrochozoa</taxon>
        <taxon>Mollusca</taxon>
        <taxon>Gastropoda</taxon>
        <taxon>Caenogastropoda</taxon>
        <taxon>Littorinimorpha</taxon>
        <taxon>Littorinoidea</taxon>
        <taxon>Littorinidae</taxon>
        <taxon>Littorina</taxon>
    </lineage>
</organism>
<evidence type="ECO:0000256" key="3">
    <source>
        <dbReference type="SAM" id="MobiDB-lite"/>
    </source>
</evidence>
<feature type="compositionally biased region" description="Basic residues" evidence="3">
    <location>
        <begin position="710"/>
        <end position="722"/>
    </location>
</feature>
<dbReference type="InterPro" id="IPR044867">
    <property type="entry name" value="DEUBAD_dom"/>
</dbReference>
<evidence type="ECO:0000313" key="5">
    <source>
        <dbReference type="EMBL" id="KAK7097675.1"/>
    </source>
</evidence>
<evidence type="ECO:0000313" key="6">
    <source>
        <dbReference type="Proteomes" id="UP001374579"/>
    </source>
</evidence>
<comment type="subcellular location">
    <subcellularLocation>
        <location evidence="1">Nucleus</location>
    </subcellularLocation>
</comment>
<feature type="compositionally biased region" description="Polar residues" evidence="3">
    <location>
        <begin position="762"/>
        <end position="778"/>
    </location>
</feature>
<protein>
    <recommendedName>
        <fullName evidence="4">DEUBAD domain-containing protein</fullName>
    </recommendedName>
</protein>
<feature type="region of interest" description="Disordered" evidence="3">
    <location>
        <begin position="1342"/>
        <end position="1364"/>
    </location>
</feature>
<evidence type="ECO:0000256" key="2">
    <source>
        <dbReference type="ARBA" id="ARBA00023242"/>
    </source>
</evidence>
<dbReference type="PANTHER" id="PTHR13052">
    <property type="entry name" value="NFRKB-RELATED"/>
    <property type="match status" value="1"/>
</dbReference>
<feature type="region of interest" description="Disordered" evidence="3">
    <location>
        <begin position="904"/>
        <end position="947"/>
    </location>
</feature>
<feature type="region of interest" description="Disordered" evidence="3">
    <location>
        <begin position="526"/>
        <end position="545"/>
    </location>
</feature>
<dbReference type="GO" id="GO:0002020">
    <property type="term" value="F:protease binding"/>
    <property type="evidence" value="ECO:0007669"/>
    <property type="project" value="TreeGrafter"/>
</dbReference>
<dbReference type="Pfam" id="PF25793">
    <property type="entry name" value="WHD_2nd_NFRKB"/>
    <property type="match status" value="1"/>
</dbReference>
<feature type="region of interest" description="Disordered" evidence="3">
    <location>
        <begin position="762"/>
        <end position="790"/>
    </location>
</feature>
<feature type="compositionally biased region" description="Low complexity" evidence="3">
    <location>
        <begin position="779"/>
        <end position="790"/>
    </location>
</feature>
<gene>
    <name evidence="5" type="ORF">V1264_004618</name>
</gene>
<feature type="compositionally biased region" description="Low complexity" evidence="3">
    <location>
        <begin position="814"/>
        <end position="831"/>
    </location>
</feature>
<feature type="region of interest" description="Disordered" evidence="3">
    <location>
        <begin position="158"/>
        <end position="178"/>
    </location>
</feature>
<keyword evidence="6" id="KW-1185">Reference proteome</keyword>